<reference evidence="1 2" key="1">
    <citation type="submission" date="2014-04" db="EMBL/GenBank/DDBJ databases">
        <authorList>
            <consortium name="DOE Joint Genome Institute"/>
            <person name="Kuo A."/>
            <person name="Kohler A."/>
            <person name="Costa M.D."/>
            <person name="Nagy L.G."/>
            <person name="Floudas D."/>
            <person name="Copeland A."/>
            <person name="Barry K.W."/>
            <person name="Cichocki N."/>
            <person name="Veneault-Fourrey C."/>
            <person name="LaButti K."/>
            <person name="Lindquist E.A."/>
            <person name="Lipzen A."/>
            <person name="Lundell T."/>
            <person name="Morin E."/>
            <person name="Murat C."/>
            <person name="Sun H."/>
            <person name="Tunlid A."/>
            <person name="Henrissat B."/>
            <person name="Grigoriev I.V."/>
            <person name="Hibbett D.S."/>
            <person name="Martin F."/>
            <person name="Nordberg H.P."/>
            <person name="Cantor M.N."/>
            <person name="Hua S.X."/>
        </authorList>
    </citation>
    <scope>NUCLEOTIDE SEQUENCE [LARGE SCALE GENOMIC DNA]</scope>
    <source>
        <strain evidence="1 2">Marx 270</strain>
    </source>
</reference>
<evidence type="ECO:0000313" key="2">
    <source>
        <dbReference type="Proteomes" id="UP000054217"/>
    </source>
</evidence>
<feature type="non-terminal residue" evidence="1">
    <location>
        <position position="1"/>
    </location>
</feature>
<keyword evidence="2" id="KW-1185">Reference proteome</keyword>
<dbReference type="InParanoid" id="A0A0C3PA37"/>
<evidence type="ECO:0000313" key="1">
    <source>
        <dbReference type="EMBL" id="KIO04746.1"/>
    </source>
</evidence>
<proteinExistence type="predicted"/>
<dbReference type="HOGENOM" id="CLU_2886763_0_0_1"/>
<dbReference type="EMBL" id="KN831969">
    <property type="protein sequence ID" value="KIO04746.1"/>
    <property type="molecule type" value="Genomic_DNA"/>
</dbReference>
<dbReference type="AlphaFoldDB" id="A0A0C3PA37"/>
<dbReference type="Proteomes" id="UP000054217">
    <property type="component" value="Unassembled WGS sequence"/>
</dbReference>
<accession>A0A0C3PA37</accession>
<organism evidence="1 2">
    <name type="scientific">Pisolithus tinctorius Marx 270</name>
    <dbReference type="NCBI Taxonomy" id="870435"/>
    <lineage>
        <taxon>Eukaryota</taxon>
        <taxon>Fungi</taxon>
        <taxon>Dikarya</taxon>
        <taxon>Basidiomycota</taxon>
        <taxon>Agaricomycotina</taxon>
        <taxon>Agaricomycetes</taxon>
        <taxon>Agaricomycetidae</taxon>
        <taxon>Boletales</taxon>
        <taxon>Sclerodermatineae</taxon>
        <taxon>Pisolithaceae</taxon>
        <taxon>Pisolithus</taxon>
    </lineage>
</organism>
<protein>
    <submittedName>
        <fullName evidence="1">Uncharacterized protein</fullName>
    </submittedName>
</protein>
<name>A0A0C3PA37_PISTI</name>
<gene>
    <name evidence="1" type="ORF">M404DRAFT_1000270</name>
</gene>
<reference evidence="2" key="2">
    <citation type="submission" date="2015-01" db="EMBL/GenBank/DDBJ databases">
        <title>Evolutionary Origins and Diversification of the Mycorrhizal Mutualists.</title>
        <authorList>
            <consortium name="DOE Joint Genome Institute"/>
            <consortium name="Mycorrhizal Genomics Consortium"/>
            <person name="Kohler A."/>
            <person name="Kuo A."/>
            <person name="Nagy L.G."/>
            <person name="Floudas D."/>
            <person name="Copeland A."/>
            <person name="Barry K.W."/>
            <person name="Cichocki N."/>
            <person name="Veneault-Fourrey C."/>
            <person name="LaButti K."/>
            <person name="Lindquist E.A."/>
            <person name="Lipzen A."/>
            <person name="Lundell T."/>
            <person name="Morin E."/>
            <person name="Murat C."/>
            <person name="Riley R."/>
            <person name="Ohm R."/>
            <person name="Sun H."/>
            <person name="Tunlid A."/>
            <person name="Henrissat B."/>
            <person name="Grigoriev I.V."/>
            <person name="Hibbett D.S."/>
            <person name="Martin F."/>
        </authorList>
    </citation>
    <scope>NUCLEOTIDE SEQUENCE [LARGE SCALE GENOMIC DNA]</scope>
    <source>
        <strain evidence="2">Marx 270</strain>
    </source>
</reference>
<sequence>MASDADRSVGSGLTRKCSNSTAIQHKVRVWRKLARHHQSLPMPQLSAHFAVTYGLVLPLKDIG</sequence>